<evidence type="ECO:0000259" key="7">
    <source>
        <dbReference type="SMART" id="SM00841"/>
    </source>
</evidence>
<evidence type="ECO:0000256" key="4">
    <source>
        <dbReference type="ARBA" id="ARBA00022490"/>
    </source>
</evidence>
<name>A0A381RK61_9ZZZZ</name>
<protein>
    <recommendedName>
        <fullName evidence="10">Elongation factor P</fullName>
    </recommendedName>
</protein>
<dbReference type="GO" id="GO:0005829">
    <property type="term" value="C:cytosol"/>
    <property type="evidence" value="ECO:0007669"/>
    <property type="project" value="UniProtKB-ARBA"/>
</dbReference>
<dbReference type="Gene3D" id="2.40.50.140">
    <property type="entry name" value="Nucleic acid-binding proteins"/>
    <property type="match status" value="2"/>
</dbReference>
<feature type="domain" description="Translation elongation factor P/YeiP central" evidence="8">
    <location>
        <begin position="69"/>
        <end position="123"/>
    </location>
</feature>
<dbReference type="InterPro" id="IPR013185">
    <property type="entry name" value="Transl_elong_KOW-like"/>
</dbReference>
<sequence>MATITTNDLKNGMALQIGEGLFTVVEFQHVKPGKGHAFVRTTLRNVRSGSTVDRTFRAGEKVERAMIDKRSMQYLYRDGPDFVFMDNETYEQMSIPPEALGSAVDFLVDGSAPMMQMFGTEVVGVELPAAVELVVTETEPGLAGDRVSGARKSATLETGLVVQVPLFIEKGETIKVDTRSGEYLSRG</sequence>
<keyword evidence="4" id="KW-0963">Cytoplasm</keyword>
<evidence type="ECO:0000256" key="2">
    <source>
        <dbReference type="ARBA" id="ARBA00004815"/>
    </source>
</evidence>
<feature type="domain" description="Elongation factor P C-terminal" evidence="7">
    <location>
        <begin position="131"/>
        <end position="186"/>
    </location>
</feature>
<dbReference type="PROSITE" id="PS01275">
    <property type="entry name" value="EFP"/>
    <property type="match status" value="1"/>
</dbReference>
<dbReference type="FunFam" id="2.40.50.140:FF:000009">
    <property type="entry name" value="Elongation factor P"/>
    <property type="match status" value="1"/>
</dbReference>
<dbReference type="Pfam" id="PF08207">
    <property type="entry name" value="EFP_N"/>
    <property type="match status" value="1"/>
</dbReference>
<comment type="subcellular location">
    <subcellularLocation>
        <location evidence="1">Cytoplasm</location>
    </subcellularLocation>
</comment>
<dbReference type="AlphaFoldDB" id="A0A381RK61"/>
<comment type="pathway">
    <text evidence="2">Protein biosynthesis; polypeptide chain elongation.</text>
</comment>
<comment type="similarity">
    <text evidence="3">Belongs to the elongation factor P family.</text>
</comment>
<dbReference type="InterPro" id="IPR014722">
    <property type="entry name" value="Rib_uL2_dom2"/>
</dbReference>
<dbReference type="NCBIfam" id="NF001810">
    <property type="entry name" value="PRK00529.1"/>
    <property type="match status" value="1"/>
</dbReference>
<dbReference type="Gene3D" id="2.30.30.30">
    <property type="match status" value="1"/>
</dbReference>
<evidence type="ECO:0000256" key="3">
    <source>
        <dbReference type="ARBA" id="ARBA00009479"/>
    </source>
</evidence>
<dbReference type="Pfam" id="PF09285">
    <property type="entry name" value="Elong-fact-P_C"/>
    <property type="match status" value="1"/>
</dbReference>
<reference evidence="9" key="1">
    <citation type="submission" date="2018-05" db="EMBL/GenBank/DDBJ databases">
        <authorList>
            <person name="Lanie J.A."/>
            <person name="Ng W.-L."/>
            <person name="Kazmierczak K.M."/>
            <person name="Andrzejewski T.M."/>
            <person name="Davidsen T.M."/>
            <person name="Wayne K.J."/>
            <person name="Tettelin H."/>
            <person name="Glass J.I."/>
            <person name="Rusch D."/>
            <person name="Podicherti R."/>
            <person name="Tsui H.-C.T."/>
            <person name="Winkler M.E."/>
        </authorList>
    </citation>
    <scope>NUCLEOTIDE SEQUENCE</scope>
</reference>
<proteinExistence type="inferred from homology"/>
<organism evidence="9">
    <name type="scientific">marine metagenome</name>
    <dbReference type="NCBI Taxonomy" id="408172"/>
    <lineage>
        <taxon>unclassified sequences</taxon>
        <taxon>metagenomes</taxon>
        <taxon>ecological metagenomes</taxon>
    </lineage>
</organism>
<dbReference type="InterPro" id="IPR020599">
    <property type="entry name" value="Transl_elong_fac_P/YeiP"/>
</dbReference>
<dbReference type="InterPro" id="IPR001059">
    <property type="entry name" value="Transl_elong_P/YeiP_cen"/>
</dbReference>
<dbReference type="UniPathway" id="UPA00345"/>
<evidence type="ECO:0000256" key="5">
    <source>
        <dbReference type="ARBA" id="ARBA00022768"/>
    </source>
</evidence>
<dbReference type="InterPro" id="IPR013852">
    <property type="entry name" value="Transl_elong_P/YeiP_CS"/>
</dbReference>
<accession>A0A381RK61</accession>
<dbReference type="PANTHER" id="PTHR30053">
    <property type="entry name" value="ELONGATION FACTOR P"/>
    <property type="match status" value="1"/>
</dbReference>
<dbReference type="FunFam" id="2.30.30.30:FF:000003">
    <property type="entry name" value="Elongation factor P"/>
    <property type="match status" value="1"/>
</dbReference>
<dbReference type="GO" id="GO:0003746">
    <property type="term" value="F:translation elongation factor activity"/>
    <property type="evidence" value="ECO:0007669"/>
    <property type="project" value="UniProtKB-KW"/>
</dbReference>
<dbReference type="PANTHER" id="PTHR30053:SF12">
    <property type="entry name" value="ELONGATION FACTOR P (EF-P) FAMILY PROTEIN"/>
    <property type="match status" value="1"/>
</dbReference>
<dbReference type="EMBL" id="UINC01001967">
    <property type="protein sequence ID" value="SUZ91338.1"/>
    <property type="molecule type" value="Genomic_DNA"/>
</dbReference>
<dbReference type="PIRSF" id="PIRSF005901">
    <property type="entry name" value="EF-P"/>
    <property type="match status" value="1"/>
</dbReference>
<dbReference type="HAMAP" id="MF_00141">
    <property type="entry name" value="EF_P"/>
    <property type="match status" value="1"/>
</dbReference>
<evidence type="ECO:0000256" key="1">
    <source>
        <dbReference type="ARBA" id="ARBA00004496"/>
    </source>
</evidence>
<dbReference type="Pfam" id="PF01132">
    <property type="entry name" value="EFP"/>
    <property type="match status" value="1"/>
</dbReference>
<evidence type="ECO:0000259" key="8">
    <source>
        <dbReference type="SMART" id="SM01185"/>
    </source>
</evidence>
<dbReference type="CDD" id="cd05794">
    <property type="entry name" value="S1_EF-P_repeat_2"/>
    <property type="match status" value="1"/>
</dbReference>
<gene>
    <name evidence="9" type="ORF">METZ01_LOCUS44192</name>
</gene>
<dbReference type="SMART" id="SM00841">
    <property type="entry name" value="Elong-fact-P_C"/>
    <property type="match status" value="1"/>
</dbReference>
<dbReference type="InterPro" id="IPR011768">
    <property type="entry name" value="Transl_elongation_fac_P"/>
</dbReference>
<keyword evidence="5" id="KW-0251">Elongation factor</keyword>
<dbReference type="InterPro" id="IPR012340">
    <property type="entry name" value="NA-bd_OB-fold"/>
</dbReference>
<dbReference type="GO" id="GO:0043043">
    <property type="term" value="P:peptide biosynthetic process"/>
    <property type="evidence" value="ECO:0007669"/>
    <property type="project" value="InterPro"/>
</dbReference>
<evidence type="ECO:0000313" key="9">
    <source>
        <dbReference type="EMBL" id="SUZ91338.1"/>
    </source>
</evidence>
<dbReference type="SMART" id="SM01185">
    <property type="entry name" value="EFP"/>
    <property type="match status" value="1"/>
</dbReference>
<dbReference type="FunFam" id="2.40.50.140:FF:000004">
    <property type="entry name" value="Elongation factor P"/>
    <property type="match status" value="1"/>
</dbReference>
<dbReference type="InterPro" id="IPR008991">
    <property type="entry name" value="Translation_prot_SH3-like_sf"/>
</dbReference>
<dbReference type="SUPFAM" id="SSF50104">
    <property type="entry name" value="Translation proteins SH3-like domain"/>
    <property type="match status" value="1"/>
</dbReference>
<dbReference type="SUPFAM" id="SSF50249">
    <property type="entry name" value="Nucleic acid-binding proteins"/>
    <property type="match status" value="2"/>
</dbReference>
<evidence type="ECO:0000256" key="6">
    <source>
        <dbReference type="ARBA" id="ARBA00022917"/>
    </source>
</evidence>
<dbReference type="NCBIfam" id="TIGR00038">
    <property type="entry name" value="efp"/>
    <property type="match status" value="1"/>
</dbReference>
<dbReference type="InterPro" id="IPR015365">
    <property type="entry name" value="Elong-fact-P_C"/>
</dbReference>
<dbReference type="CDD" id="cd04470">
    <property type="entry name" value="S1_EF-P_repeat_1"/>
    <property type="match status" value="1"/>
</dbReference>
<evidence type="ECO:0008006" key="10">
    <source>
        <dbReference type="Google" id="ProtNLM"/>
    </source>
</evidence>
<keyword evidence="6" id="KW-0648">Protein biosynthesis</keyword>